<evidence type="ECO:0000313" key="2">
    <source>
        <dbReference type="EMBL" id="ANN20805.1"/>
    </source>
</evidence>
<feature type="compositionally biased region" description="Basic and acidic residues" evidence="1">
    <location>
        <begin position="129"/>
        <end position="138"/>
    </location>
</feature>
<reference evidence="2 3" key="1">
    <citation type="journal article" date="2015" name="Genome Announc.">
        <title>Draft Genome Sequence of Norvancomycin-Producing Strain Amycolatopsis orientalis CPCC200066.</title>
        <authorList>
            <person name="Lei X."/>
            <person name="Yuan F."/>
            <person name="Shi Y."/>
            <person name="Li X."/>
            <person name="Wang L."/>
            <person name="Hong B."/>
        </authorList>
    </citation>
    <scope>NUCLEOTIDE SEQUENCE [LARGE SCALE GENOMIC DNA]</scope>
    <source>
        <strain evidence="2 3">B-37</strain>
    </source>
</reference>
<dbReference type="EMBL" id="CP016174">
    <property type="protein sequence ID" value="ANN20805.1"/>
    <property type="molecule type" value="Genomic_DNA"/>
</dbReference>
<keyword evidence="3" id="KW-1185">Reference proteome</keyword>
<dbReference type="eggNOG" id="ENOG50341T7">
    <property type="taxonomic scope" value="Bacteria"/>
</dbReference>
<organism evidence="2 3">
    <name type="scientific">Amycolatopsis orientalis</name>
    <name type="common">Nocardia orientalis</name>
    <dbReference type="NCBI Taxonomy" id="31958"/>
    <lineage>
        <taxon>Bacteria</taxon>
        <taxon>Bacillati</taxon>
        <taxon>Actinomycetota</taxon>
        <taxon>Actinomycetes</taxon>
        <taxon>Pseudonocardiales</taxon>
        <taxon>Pseudonocardiaceae</taxon>
        <taxon>Amycolatopsis</taxon>
    </lineage>
</organism>
<dbReference type="AlphaFoldDB" id="A0A193C905"/>
<dbReference type="InterPro" id="IPR004401">
    <property type="entry name" value="YbaB/EbfC"/>
</dbReference>
<feature type="compositionally biased region" description="Basic and acidic residues" evidence="1">
    <location>
        <begin position="149"/>
        <end position="161"/>
    </location>
</feature>
<accession>A0A193C905</accession>
<evidence type="ECO:0008006" key="4">
    <source>
        <dbReference type="Google" id="ProtNLM"/>
    </source>
</evidence>
<sequence length="187" mass="20456">MSAEFEQLVAEFEKFQSRIQNVDDRFANIGDMQSELSALQATASSPDRSVTVVAGPAGAIMDVRFTEEALRQRPEALSAALMSTIQQAVAESARKQAAIVEEHMGDDLHLVDQVLETQAEIFGTTVEEMRSKMAEEAPPRPSPESPDDYSERSVLKSDPEPPRPAPPSSGGSDGDRFLKHLFEEGDH</sequence>
<dbReference type="KEGG" id="aori:SD37_37910"/>
<evidence type="ECO:0000313" key="3">
    <source>
        <dbReference type="Proteomes" id="UP000093695"/>
    </source>
</evidence>
<proteinExistence type="predicted"/>
<dbReference type="GO" id="GO:0003677">
    <property type="term" value="F:DNA binding"/>
    <property type="evidence" value="ECO:0007669"/>
    <property type="project" value="InterPro"/>
</dbReference>
<protein>
    <recommendedName>
        <fullName evidence="4">YbaB/EbfC DNA-binding family protein</fullName>
    </recommendedName>
</protein>
<gene>
    <name evidence="2" type="ORF">SD37_37910</name>
</gene>
<feature type="region of interest" description="Disordered" evidence="1">
    <location>
        <begin position="129"/>
        <end position="187"/>
    </location>
</feature>
<dbReference type="Proteomes" id="UP000093695">
    <property type="component" value="Chromosome"/>
</dbReference>
<dbReference type="Gene3D" id="3.30.1310.10">
    <property type="entry name" value="Nucleoid-associated protein YbaB-like domain"/>
    <property type="match status" value="1"/>
</dbReference>
<dbReference type="Pfam" id="PF02575">
    <property type="entry name" value="YbaB_DNA_bd"/>
    <property type="match status" value="1"/>
</dbReference>
<dbReference type="STRING" id="31958.SD37_37910"/>
<dbReference type="RefSeq" id="WP_044855731.1">
    <property type="nucleotide sequence ID" value="NZ_CP016174.1"/>
</dbReference>
<name>A0A193C905_AMYOR</name>
<feature type="compositionally biased region" description="Basic and acidic residues" evidence="1">
    <location>
        <begin position="173"/>
        <end position="187"/>
    </location>
</feature>
<dbReference type="SUPFAM" id="SSF82607">
    <property type="entry name" value="YbaB-like"/>
    <property type="match status" value="1"/>
</dbReference>
<evidence type="ECO:0000256" key="1">
    <source>
        <dbReference type="SAM" id="MobiDB-lite"/>
    </source>
</evidence>
<dbReference type="InterPro" id="IPR036894">
    <property type="entry name" value="YbaB-like_sf"/>
</dbReference>